<comment type="subunit">
    <text evidence="12">Homodimer. Interacts with IFIH1 (via the CARD domains), the interaction is inhibited by viral infection.</text>
</comment>
<keyword evidence="7" id="KW-0418">Kinase</keyword>
<comment type="function">
    <text evidence="11">Catalyzes both the phosphorylation of dihydroxyacetone and of glyceraldehyde, and the splitting of ribonucleoside diphosphate-X compounds among which FAD is the best substrate. Represses IFIH1-mediated cellular antiviral response.</text>
</comment>
<comment type="catalytic activity">
    <reaction evidence="13">
        <text>D-glyceraldehyde + ATP = D-glyceraldehyde 3-phosphate + ADP + H(+)</text>
        <dbReference type="Rhea" id="RHEA:13941"/>
        <dbReference type="ChEBI" id="CHEBI:15378"/>
        <dbReference type="ChEBI" id="CHEBI:17378"/>
        <dbReference type="ChEBI" id="CHEBI:30616"/>
        <dbReference type="ChEBI" id="CHEBI:59776"/>
        <dbReference type="ChEBI" id="CHEBI:456216"/>
        <dbReference type="EC" id="2.7.1.28"/>
    </reaction>
</comment>
<keyword evidence="5" id="KW-0808">Transferase</keyword>
<dbReference type="EC" id="4.6.1.15" evidence="3"/>
<dbReference type="EC" id="2.7.1.29" evidence="1"/>
<evidence type="ECO:0000313" key="18">
    <source>
        <dbReference type="EMBL" id="MFH4976658.1"/>
    </source>
</evidence>
<evidence type="ECO:0000256" key="15">
    <source>
        <dbReference type="ARBA" id="ARBA00048898"/>
    </source>
</evidence>
<keyword evidence="9" id="KW-0170">Cobalt</keyword>
<evidence type="ECO:0000256" key="3">
    <source>
        <dbReference type="ARBA" id="ARBA00012578"/>
    </source>
</evidence>
<evidence type="ECO:0000256" key="14">
    <source>
        <dbReference type="ARBA" id="ARBA00048526"/>
    </source>
</evidence>
<name>A0ABD6E9C6_9BILA</name>
<evidence type="ECO:0000259" key="17">
    <source>
        <dbReference type="PROSITE" id="PS51481"/>
    </source>
</evidence>
<dbReference type="GO" id="GO:0005524">
    <property type="term" value="F:ATP binding"/>
    <property type="evidence" value="ECO:0007669"/>
    <property type="project" value="UniProtKB-KW"/>
</dbReference>
<dbReference type="GO" id="GO:0050354">
    <property type="term" value="F:triokinase activity"/>
    <property type="evidence" value="ECO:0007669"/>
    <property type="project" value="UniProtKB-EC"/>
</dbReference>
<evidence type="ECO:0000256" key="10">
    <source>
        <dbReference type="ARBA" id="ARBA00032426"/>
    </source>
</evidence>
<dbReference type="AlphaFoldDB" id="A0ABD6E9C6"/>
<evidence type="ECO:0000313" key="19">
    <source>
        <dbReference type="Proteomes" id="UP001608902"/>
    </source>
</evidence>
<dbReference type="Pfam" id="PF02733">
    <property type="entry name" value="Dak1"/>
    <property type="match status" value="1"/>
</dbReference>
<evidence type="ECO:0000256" key="9">
    <source>
        <dbReference type="ARBA" id="ARBA00023285"/>
    </source>
</evidence>
<evidence type="ECO:0000256" key="4">
    <source>
        <dbReference type="ARBA" id="ARBA00018932"/>
    </source>
</evidence>
<evidence type="ECO:0000259" key="16">
    <source>
        <dbReference type="PROSITE" id="PS51480"/>
    </source>
</evidence>
<evidence type="ECO:0000256" key="13">
    <source>
        <dbReference type="ARBA" id="ARBA00047974"/>
    </source>
</evidence>
<dbReference type="PANTHER" id="PTHR28629:SF4">
    <property type="entry name" value="TRIOKINASE_FMN CYCLASE"/>
    <property type="match status" value="1"/>
</dbReference>
<dbReference type="Gene3D" id="3.30.1180.20">
    <property type="entry name" value="Dihydroxyacetone kinase, domain 2"/>
    <property type="match status" value="1"/>
</dbReference>
<dbReference type="InterPro" id="IPR004006">
    <property type="entry name" value="DhaK_dom"/>
</dbReference>
<keyword evidence="6" id="KW-0547">Nucleotide-binding</keyword>
<reference evidence="18 19" key="1">
    <citation type="submission" date="2024-08" db="EMBL/GenBank/DDBJ databases">
        <title>Gnathostoma spinigerum genome.</title>
        <authorList>
            <person name="Gonzalez-Bertolin B."/>
            <person name="Monzon S."/>
            <person name="Zaballos A."/>
            <person name="Jimenez P."/>
            <person name="Dekumyoy P."/>
            <person name="Varona S."/>
            <person name="Cuesta I."/>
            <person name="Sumanam S."/>
            <person name="Adisakwattana P."/>
            <person name="Gasser R.B."/>
            <person name="Hernandez-Gonzalez A."/>
            <person name="Young N.D."/>
            <person name="Perteguer M.J."/>
        </authorList>
    </citation>
    <scope>NUCLEOTIDE SEQUENCE [LARGE SCALE GENOMIC DNA]</scope>
    <source>
        <strain evidence="18">AL3</strain>
        <tissue evidence="18">Liver</tissue>
    </source>
</reference>
<dbReference type="InterPro" id="IPR050861">
    <property type="entry name" value="Dihydroxyacetone_Kinase"/>
</dbReference>
<feature type="non-terminal residue" evidence="18">
    <location>
        <position position="1"/>
    </location>
</feature>
<dbReference type="SUPFAM" id="SSF82549">
    <property type="entry name" value="DAK1/DegV-like"/>
    <property type="match status" value="1"/>
</dbReference>
<feature type="domain" description="DhaK" evidence="17">
    <location>
        <begin position="1"/>
        <end position="109"/>
    </location>
</feature>
<evidence type="ECO:0000256" key="2">
    <source>
        <dbReference type="ARBA" id="ARBA00012110"/>
    </source>
</evidence>
<keyword evidence="8" id="KW-0067">ATP-binding</keyword>
<evidence type="ECO:0000256" key="6">
    <source>
        <dbReference type="ARBA" id="ARBA00022741"/>
    </source>
</evidence>
<dbReference type="InterPro" id="IPR004007">
    <property type="entry name" value="DhaL_dom"/>
</dbReference>
<dbReference type="PROSITE" id="PS51480">
    <property type="entry name" value="DHAL"/>
    <property type="match status" value="1"/>
</dbReference>
<keyword evidence="19" id="KW-1185">Reference proteome</keyword>
<dbReference type="Proteomes" id="UP001608902">
    <property type="component" value="Unassembled WGS sequence"/>
</dbReference>
<comment type="catalytic activity">
    <reaction evidence="15">
        <text>dihydroxyacetone + ATP = dihydroxyacetone phosphate + ADP + H(+)</text>
        <dbReference type="Rhea" id="RHEA:15773"/>
        <dbReference type="ChEBI" id="CHEBI:15378"/>
        <dbReference type="ChEBI" id="CHEBI:16016"/>
        <dbReference type="ChEBI" id="CHEBI:30616"/>
        <dbReference type="ChEBI" id="CHEBI:57642"/>
        <dbReference type="ChEBI" id="CHEBI:456216"/>
        <dbReference type="EC" id="2.7.1.29"/>
    </reaction>
</comment>
<gene>
    <name evidence="18" type="ORF">AB6A40_003367</name>
</gene>
<organism evidence="18 19">
    <name type="scientific">Gnathostoma spinigerum</name>
    <dbReference type="NCBI Taxonomy" id="75299"/>
    <lineage>
        <taxon>Eukaryota</taxon>
        <taxon>Metazoa</taxon>
        <taxon>Ecdysozoa</taxon>
        <taxon>Nematoda</taxon>
        <taxon>Chromadorea</taxon>
        <taxon>Rhabditida</taxon>
        <taxon>Spirurina</taxon>
        <taxon>Gnathostomatomorpha</taxon>
        <taxon>Gnathostomatoidea</taxon>
        <taxon>Gnathostomatidae</taxon>
        <taxon>Gnathostoma</taxon>
    </lineage>
</organism>
<dbReference type="SUPFAM" id="SSF101473">
    <property type="entry name" value="DhaL-like"/>
    <property type="match status" value="1"/>
</dbReference>
<dbReference type="SMART" id="SM01120">
    <property type="entry name" value="Dak2"/>
    <property type="match status" value="1"/>
</dbReference>
<evidence type="ECO:0000256" key="11">
    <source>
        <dbReference type="ARBA" id="ARBA00045490"/>
    </source>
</evidence>
<comment type="catalytic activity">
    <reaction evidence="14">
        <text>FAD = riboflavin cyclic-4',5'-phosphate + AMP + H(+)</text>
        <dbReference type="Rhea" id="RHEA:13729"/>
        <dbReference type="ChEBI" id="CHEBI:15378"/>
        <dbReference type="ChEBI" id="CHEBI:57692"/>
        <dbReference type="ChEBI" id="CHEBI:76202"/>
        <dbReference type="ChEBI" id="CHEBI:456215"/>
        <dbReference type="EC" id="4.6.1.15"/>
    </reaction>
</comment>
<evidence type="ECO:0000256" key="5">
    <source>
        <dbReference type="ARBA" id="ARBA00022679"/>
    </source>
</evidence>
<evidence type="ECO:0000256" key="8">
    <source>
        <dbReference type="ARBA" id="ARBA00022840"/>
    </source>
</evidence>
<dbReference type="FunFam" id="1.25.40.340:FF:000001">
    <property type="entry name" value="Dihydroxyacetone kinase 1"/>
    <property type="match status" value="1"/>
</dbReference>
<dbReference type="Gene3D" id="1.25.40.340">
    <property type="match status" value="1"/>
</dbReference>
<dbReference type="PROSITE" id="PS51481">
    <property type="entry name" value="DHAK"/>
    <property type="match status" value="1"/>
</dbReference>
<dbReference type="GO" id="GO:0034012">
    <property type="term" value="F:FAD-AMP lyase (cyclizing) activity"/>
    <property type="evidence" value="ECO:0007669"/>
    <property type="project" value="UniProtKB-EC"/>
</dbReference>
<dbReference type="EC" id="2.7.1.28" evidence="2"/>
<evidence type="ECO:0000256" key="12">
    <source>
        <dbReference type="ARBA" id="ARBA00046681"/>
    </source>
</evidence>
<evidence type="ECO:0000256" key="1">
    <source>
        <dbReference type="ARBA" id="ARBA00012107"/>
    </source>
</evidence>
<feature type="domain" description="DhaL" evidence="16">
    <location>
        <begin position="145"/>
        <end position="341"/>
    </location>
</feature>
<accession>A0ABD6E9C6</accession>
<proteinExistence type="predicted"/>
<protein>
    <recommendedName>
        <fullName evidence="4">Triokinase/FMN cyclase</fullName>
        <ecNumber evidence="2">2.7.1.28</ecNumber>
        <ecNumber evidence="1">2.7.1.29</ecNumber>
        <ecNumber evidence="3">4.6.1.15</ecNumber>
    </recommendedName>
    <alternativeName>
        <fullName evidence="10">Bifunctional ATP-dependent dihydroxyacetone kinase/FAD-AMP lyase (cyclizing)</fullName>
    </alternativeName>
</protein>
<dbReference type="PANTHER" id="PTHR28629">
    <property type="entry name" value="TRIOKINASE/FMN CYCLASE"/>
    <property type="match status" value="1"/>
</dbReference>
<sequence length="347" mass="37473">CERQSLANCDKVVDTILSRLTQSDKLQLESGAETVVLLNNLGSTSQIELNILSGAVLQWMRQHFFRVSRFFCGTVMTSLDGHGISISVLKVHDPKWLSALDAECDAPGWRNVQAIPNDNIRLTAITHAEVKLPVLGVEIDETYAQKIKNCLHAAVTSLIASESELNLLDSRAGDGDCGSTMAVAANAIETAIRNGSLHFERPQTCLLQLSTIFENEVGGTTGALYALMLSASCSCLSSGATSVDWYNALKTGLEAVMKYGHAVPGYRTMVDPLHAAVSAYDASVSTKPDWHKLLSYAETAAQNTKFMRAQCGRASYTSSSVQTEPDPGAVAVTKWMRAIHDKAFADN</sequence>
<comment type="caution">
    <text evidence="18">The sequence shown here is derived from an EMBL/GenBank/DDBJ whole genome shotgun (WGS) entry which is preliminary data.</text>
</comment>
<dbReference type="EMBL" id="JBGFUD010001711">
    <property type="protein sequence ID" value="MFH4976658.1"/>
    <property type="molecule type" value="Genomic_DNA"/>
</dbReference>
<dbReference type="GO" id="GO:0004371">
    <property type="term" value="F:glycerone kinase activity"/>
    <property type="evidence" value="ECO:0007669"/>
    <property type="project" value="UniProtKB-EC"/>
</dbReference>
<dbReference type="Pfam" id="PF02734">
    <property type="entry name" value="Dak2"/>
    <property type="match status" value="1"/>
</dbReference>
<dbReference type="InterPro" id="IPR036117">
    <property type="entry name" value="DhaL_dom_sf"/>
</dbReference>
<evidence type="ECO:0000256" key="7">
    <source>
        <dbReference type="ARBA" id="ARBA00022777"/>
    </source>
</evidence>